<dbReference type="InterPro" id="IPR017665">
    <property type="entry name" value="Guanylate_kinase"/>
</dbReference>
<comment type="subcellular location">
    <subcellularLocation>
        <location evidence="2 13">Cytoplasm</location>
    </subcellularLocation>
</comment>
<dbReference type="GO" id="GO:0004385">
    <property type="term" value="F:GMP kinase activity"/>
    <property type="evidence" value="ECO:0007669"/>
    <property type="project" value="UniProtKB-UniRule"/>
</dbReference>
<keyword evidence="16" id="KW-1185">Reference proteome</keyword>
<dbReference type="InterPro" id="IPR020590">
    <property type="entry name" value="Guanylate_kinase_CS"/>
</dbReference>
<dbReference type="SMART" id="SM00072">
    <property type="entry name" value="GuKc"/>
    <property type="match status" value="1"/>
</dbReference>
<keyword evidence="10 13" id="KW-0067">ATP-binding</keyword>
<evidence type="ECO:0000256" key="4">
    <source>
        <dbReference type="ARBA" id="ARBA00012961"/>
    </source>
</evidence>
<evidence type="ECO:0000313" key="15">
    <source>
        <dbReference type="EMBL" id="TZE83419.1"/>
    </source>
</evidence>
<dbReference type="InterPro" id="IPR027417">
    <property type="entry name" value="P-loop_NTPase"/>
</dbReference>
<keyword evidence="6 13" id="KW-0963">Cytoplasm</keyword>
<evidence type="ECO:0000256" key="12">
    <source>
        <dbReference type="ARBA" id="ARBA00048594"/>
    </source>
</evidence>
<evidence type="ECO:0000256" key="5">
    <source>
        <dbReference type="ARBA" id="ARBA00016296"/>
    </source>
</evidence>
<dbReference type="PROSITE" id="PS00856">
    <property type="entry name" value="GUANYLATE_KINASE_1"/>
    <property type="match status" value="1"/>
</dbReference>
<reference evidence="15 16" key="1">
    <citation type="submission" date="2019-08" db="EMBL/GenBank/DDBJ databases">
        <title>Calorimonas adulescens gen. nov., sp. nov., an anaerobic thermophilic bacterium from Sakhalin hot spring.</title>
        <authorList>
            <person name="Khomyakova M.A."/>
            <person name="Merkel A.Y."/>
            <person name="Novikov A."/>
            <person name="Bonch-Osmolovskaya E.A."/>
            <person name="Slobodkin A.I."/>
        </authorList>
    </citation>
    <scope>NUCLEOTIDE SEQUENCE [LARGE SCALE GENOMIC DNA]</scope>
    <source>
        <strain evidence="15 16">A05MB</strain>
    </source>
</reference>
<dbReference type="InterPro" id="IPR008145">
    <property type="entry name" value="GK/Ca_channel_bsu"/>
</dbReference>
<dbReference type="Gene3D" id="3.30.63.10">
    <property type="entry name" value="Guanylate Kinase phosphate binding domain"/>
    <property type="match status" value="1"/>
</dbReference>
<evidence type="ECO:0000256" key="9">
    <source>
        <dbReference type="ARBA" id="ARBA00022777"/>
    </source>
</evidence>
<dbReference type="GO" id="GO:0005829">
    <property type="term" value="C:cytosol"/>
    <property type="evidence" value="ECO:0007669"/>
    <property type="project" value="TreeGrafter"/>
</dbReference>
<dbReference type="EMBL" id="VTPS01000001">
    <property type="protein sequence ID" value="TZE83419.1"/>
    <property type="molecule type" value="Genomic_DNA"/>
</dbReference>
<comment type="catalytic activity">
    <reaction evidence="12 13">
        <text>GMP + ATP = GDP + ADP</text>
        <dbReference type="Rhea" id="RHEA:20780"/>
        <dbReference type="ChEBI" id="CHEBI:30616"/>
        <dbReference type="ChEBI" id="CHEBI:58115"/>
        <dbReference type="ChEBI" id="CHEBI:58189"/>
        <dbReference type="ChEBI" id="CHEBI:456216"/>
        <dbReference type="EC" id="2.7.4.8"/>
    </reaction>
</comment>
<dbReference type="Pfam" id="PF00625">
    <property type="entry name" value="Guanylate_kin"/>
    <property type="match status" value="1"/>
</dbReference>
<dbReference type="NCBIfam" id="TIGR03263">
    <property type="entry name" value="guanyl_kin"/>
    <property type="match status" value="1"/>
</dbReference>
<evidence type="ECO:0000256" key="8">
    <source>
        <dbReference type="ARBA" id="ARBA00022741"/>
    </source>
</evidence>
<name>A0A5D8QGS1_9THEO</name>
<comment type="caution">
    <text evidence="15">The sequence shown here is derived from an EMBL/GenBank/DDBJ whole genome shotgun (WGS) entry which is preliminary data.</text>
</comment>
<sequence>MNKGILIVISGPSGAGKGTICKEVLKRDPSLCLSVSATTRKPRSGEKEGVNYYFLDKAEFEEMIKNDQFLEWAEVYGNYYGTPKSYVEEKLKEGREVILEIDIQGAMKAREKFPDGVFIFIVPPSMDELEKRIKGRATETDEEIKLRFSKAFSELKYITKYDYIVVNDAVSEAAQKVLAIITAEKCKVERNLDLYLRLENV</sequence>
<dbReference type="AlphaFoldDB" id="A0A5D8QGS1"/>
<dbReference type="FunFam" id="3.30.63.10:FF:000002">
    <property type="entry name" value="Guanylate kinase 1"/>
    <property type="match status" value="1"/>
</dbReference>
<evidence type="ECO:0000313" key="16">
    <source>
        <dbReference type="Proteomes" id="UP000322976"/>
    </source>
</evidence>
<evidence type="ECO:0000256" key="2">
    <source>
        <dbReference type="ARBA" id="ARBA00004496"/>
    </source>
</evidence>
<gene>
    <name evidence="13" type="primary">gmk</name>
    <name evidence="15" type="ORF">FWJ32_00595</name>
</gene>
<dbReference type="RefSeq" id="WP_149544037.1">
    <property type="nucleotide sequence ID" value="NZ_VTPS01000001.1"/>
</dbReference>
<dbReference type="EC" id="2.7.4.8" evidence="4 13"/>
<dbReference type="SUPFAM" id="SSF52540">
    <property type="entry name" value="P-loop containing nucleoside triphosphate hydrolases"/>
    <property type="match status" value="1"/>
</dbReference>
<evidence type="ECO:0000256" key="11">
    <source>
        <dbReference type="ARBA" id="ARBA00030128"/>
    </source>
</evidence>
<dbReference type="Proteomes" id="UP000322976">
    <property type="component" value="Unassembled WGS sequence"/>
</dbReference>
<comment type="similarity">
    <text evidence="3 13">Belongs to the guanylate kinase family.</text>
</comment>
<evidence type="ECO:0000256" key="6">
    <source>
        <dbReference type="ARBA" id="ARBA00022490"/>
    </source>
</evidence>
<feature type="binding site" evidence="13">
    <location>
        <begin position="11"/>
        <end position="18"/>
    </location>
    <ligand>
        <name>ATP</name>
        <dbReference type="ChEBI" id="CHEBI:30616"/>
    </ligand>
</feature>
<evidence type="ECO:0000256" key="10">
    <source>
        <dbReference type="ARBA" id="ARBA00022840"/>
    </source>
</evidence>
<dbReference type="CDD" id="cd00071">
    <property type="entry name" value="GMPK"/>
    <property type="match status" value="1"/>
</dbReference>
<dbReference type="GO" id="GO:0005524">
    <property type="term" value="F:ATP binding"/>
    <property type="evidence" value="ECO:0007669"/>
    <property type="project" value="UniProtKB-UniRule"/>
</dbReference>
<accession>A0A5D8QGS1</accession>
<organism evidence="15 16">
    <name type="scientific">Calorimonas adulescens</name>
    <dbReference type="NCBI Taxonomy" id="2606906"/>
    <lineage>
        <taxon>Bacteria</taxon>
        <taxon>Bacillati</taxon>
        <taxon>Bacillota</taxon>
        <taxon>Clostridia</taxon>
        <taxon>Thermoanaerobacterales</taxon>
        <taxon>Thermoanaerobacteraceae</taxon>
        <taxon>Calorimonas</taxon>
    </lineage>
</organism>
<dbReference type="PANTHER" id="PTHR23117:SF13">
    <property type="entry name" value="GUANYLATE KINASE"/>
    <property type="match status" value="1"/>
</dbReference>
<dbReference type="InterPro" id="IPR008144">
    <property type="entry name" value="Guanylate_kin-like_dom"/>
</dbReference>
<keyword evidence="8 13" id="KW-0547">Nucleotide-binding</keyword>
<dbReference type="PANTHER" id="PTHR23117">
    <property type="entry name" value="GUANYLATE KINASE-RELATED"/>
    <property type="match status" value="1"/>
</dbReference>
<dbReference type="Gene3D" id="3.40.50.300">
    <property type="entry name" value="P-loop containing nucleotide triphosphate hydrolases"/>
    <property type="match status" value="1"/>
</dbReference>
<evidence type="ECO:0000256" key="1">
    <source>
        <dbReference type="ARBA" id="ARBA00003531"/>
    </source>
</evidence>
<evidence type="ECO:0000256" key="7">
    <source>
        <dbReference type="ARBA" id="ARBA00022679"/>
    </source>
</evidence>
<keyword evidence="9 13" id="KW-0418">Kinase</keyword>
<feature type="domain" description="Guanylate kinase-like" evidence="14">
    <location>
        <begin position="4"/>
        <end position="182"/>
    </location>
</feature>
<evidence type="ECO:0000256" key="3">
    <source>
        <dbReference type="ARBA" id="ARBA00005790"/>
    </source>
</evidence>
<proteinExistence type="inferred from homology"/>
<comment type="function">
    <text evidence="1 13">Essential for recycling GMP and indirectly, cGMP.</text>
</comment>
<dbReference type="FunFam" id="3.40.50.300:FF:000855">
    <property type="entry name" value="Guanylate kinase"/>
    <property type="match status" value="1"/>
</dbReference>
<protein>
    <recommendedName>
        <fullName evidence="5 13">Guanylate kinase</fullName>
        <ecNumber evidence="4 13">2.7.4.8</ecNumber>
    </recommendedName>
    <alternativeName>
        <fullName evidence="11 13">GMP kinase</fullName>
    </alternativeName>
</protein>
<evidence type="ECO:0000259" key="14">
    <source>
        <dbReference type="PROSITE" id="PS50052"/>
    </source>
</evidence>
<keyword evidence="7 13" id="KW-0808">Transferase</keyword>
<dbReference type="HAMAP" id="MF_00328">
    <property type="entry name" value="Guanylate_kinase"/>
    <property type="match status" value="1"/>
</dbReference>
<evidence type="ECO:0000256" key="13">
    <source>
        <dbReference type="HAMAP-Rule" id="MF_00328"/>
    </source>
</evidence>
<dbReference type="PROSITE" id="PS50052">
    <property type="entry name" value="GUANYLATE_KINASE_2"/>
    <property type="match status" value="1"/>
</dbReference>